<dbReference type="PANTHER" id="PTHR24421">
    <property type="entry name" value="NITRATE/NITRITE SENSOR PROTEIN NARX-RELATED"/>
    <property type="match status" value="1"/>
</dbReference>
<keyword evidence="5" id="KW-0547">Nucleotide-binding</keyword>
<feature type="domain" description="Histidine kinase/HSP90-like ATPase" evidence="10">
    <location>
        <begin position="326"/>
        <end position="370"/>
    </location>
</feature>
<dbReference type="GO" id="GO:0005524">
    <property type="term" value="F:ATP binding"/>
    <property type="evidence" value="ECO:0007669"/>
    <property type="project" value="UniProtKB-KW"/>
</dbReference>
<evidence type="ECO:0000256" key="7">
    <source>
        <dbReference type="ARBA" id="ARBA00022840"/>
    </source>
</evidence>
<dbReference type="SUPFAM" id="SSF55874">
    <property type="entry name" value="ATPase domain of HSP90 chaperone/DNA topoisomerase II/histidine kinase"/>
    <property type="match status" value="1"/>
</dbReference>
<evidence type="ECO:0000256" key="1">
    <source>
        <dbReference type="ARBA" id="ARBA00000085"/>
    </source>
</evidence>
<sequence>MLVSFPGKFRTMTDQTNPLLDRYMAISRAVAGQLDFQQVLQRVAGEIRAVIPYDHMDISVIFADTRDCCAAYEVGVTTGWGEANTPKPIEKSPIRQLLWGEVDHLLTGDAWQDARFHFDGAFDAPIYEARLHSRLHVPFRVHGTIHGALNISSHEKNRYSEQDVAMAREIADLLAPYIYALIRSEEAKKLALSEGAARGREEALRVGALRLTEGMENERKRLGMDLHDQTLADLARVSRQLSHLQRQPSLRASDLAELDVEISTCITELRRIIEDTKPGILELFGFSQAVEAQLERSVASAQPPIRTTVIDNTASLLDIGPEPLRQTLFRIVQEAINNAVKHGRARKIRVSIDTSATHLAVTVEDNGDGPAGAWDRSPGGVDNMRVRARLISAKIDFVRAASEGVTRVIVSLPLAQLTQEETDNDKTSDSTAMDGQGEEAAQ</sequence>
<evidence type="ECO:0000259" key="11">
    <source>
        <dbReference type="Pfam" id="PF07730"/>
    </source>
</evidence>
<keyword evidence="4" id="KW-0808">Transferase</keyword>
<dbReference type="InterPro" id="IPR011712">
    <property type="entry name" value="Sig_transdc_His_kin_sub3_dim/P"/>
</dbReference>
<keyword evidence="8" id="KW-0902">Two-component regulatory system</keyword>
<evidence type="ECO:0000256" key="2">
    <source>
        <dbReference type="ARBA" id="ARBA00012438"/>
    </source>
</evidence>
<keyword evidence="7" id="KW-0067">ATP-binding</keyword>
<dbReference type="EC" id="2.7.13.3" evidence="2"/>
<dbReference type="GO" id="GO:0016020">
    <property type="term" value="C:membrane"/>
    <property type="evidence" value="ECO:0007669"/>
    <property type="project" value="InterPro"/>
</dbReference>
<evidence type="ECO:0000313" key="13">
    <source>
        <dbReference type="EMBL" id="TQV83674.1"/>
    </source>
</evidence>
<dbReference type="OrthoDB" id="9797605at2"/>
<comment type="catalytic activity">
    <reaction evidence="1">
        <text>ATP + protein L-histidine = ADP + protein N-phospho-L-histidine.</text>
        <dbReference type="EC" id="2.7.13.3"/>
    </reaction>
</comment>
<dbReference type="GO" id="GO:0046983">
    <property type="term" value="F:protein dimerization activity"/>
    <property type="evidence" value="ECO:0007669"/>
    <property type="project" value="InterPro"/>
</dbReference>
<evidence type="ECO:0000259" key="12">
    <source>
        <dbReference type="Pfam" id="PF13185"/>
    </source>
</evidence>
<gene>
    <name evidence="13" type="ORF">FKG95_03540</name>
</gene>
<evidence type="ECO:0000313" key="14">
    <source>
        <dbReference type="Proteomes" id="UP000315252"/>
    </source>
</evidence>
<evidence type="ECO:0000256" key="9">
    <source>
        <dbReference type="SAM" id="MobiDB-lite"/>
    </source>
</evidence>
<feature type="region of interest" description="Disordered" evidence="9">
    <location>
        <begin position="419"/>
        <end position="442"/>
    </location>
</feature>
<dbReference type="GO" id="GO:0000155">
    <property type="term" value="F:phosphorelay sensor kinase activity"/>
    <property type="evidence" value="ECO:0007669"/>
    <property type="project" value="InterPro"/>
</dbReference>
<dbReference type="InterPro" id="IPR029016">
    <property type="entry name" value="GAF-like_dom_sf"/>
</dbReference>
<organism evidence="13 14">
    <name type="scientific">Denitrobaculum tricleocarpae</name>
    <dbReference type="NCBI Taxonomy" id="2591009"/>
    <lineage>
        <taxon>Bacteria</taxon>
        <taxon>Pseudomonadati</taxon>
        <taxon>Pseudomonadota</taxon>
        <taxon>Alphaproteobacteria</taxon>
        <taxon>Rhodospirillales</taxon>
        <taxon>Rhodospirillaceae</taxon>
        <taxon>Denitrobaculum</taxon>
    </lineage>
</organism>
<dbReference type="SUPFAM" id="SSF55781">
    <property type="entry name" value="GAF domain-like"/>
    <property type="match status" value="1"/>
</dbReference>
<dbReference type="CDD" id="cd16917">
    <property type="entry name" value="HATPase_UhpB-NarQ-NarX-like"/>
    <property type="match status" value="1"/>
</dbReference>
<dbReference type="AlphaFoldDB" id="A0A545U2L1"/>
<evidence type="ECO:0000256" key="5">
    <source>
        <dbReference type="ARBA" id="ARBA00022741"/>
    </source>
</evidence>
<dbReference type="InterPro" id="IPR036890">
    <property type="entry name" value="HATPase_C_sf"/>
</dbReference>
<evidence type="ECO:0000259" key="10">
    <source>
        <dbReference type="Pfam" id="PF02518"/>
    </source>
</evidence>
<feature type="domain" description="Signal transduction histidine kinase subgroup 3 dimerisation and phosphoacceptor" evidence="11">
    <location>
        <begin position="218"/>
        <end position="279"/>
    </location>
</feature>
<dbReference type="Pfam" id="PF13185">
    <property type="entry name" value="GAF_2"/>
    <property type="match status" value="1"/>
</dbReference>
<keyword evidence="14" id="KW-1185">Reference proteome</keyword>
<feature type="domain" description="GAF" evidence="12">
    <location>
        <begin position="34"/>
        <end position="175"/>
    </location>
</feature>
<reference evidence="13 14" key="1">
    <citation type="submission" date="2019-06" db="EMBL/GenBank/DDBJ databases">
        <title>Whole genome sequence for Rhodospirillaceae sp. R148.</title>
        <authorList>
            <person name="Wang G."/>
        </authorList>
    </citation>
    <scope>NUCLEOTIDE SEQUENCE [LARGE SCALE GENOMIC DNA]</scope>
    <source>
        <strain evidence="13 14">R148</strain>
    </source>
</reference>
<evidence type="ECO:0000256" key="8">
    <source>
        <dbReference type="ARBA" id="ARBA00023012"/>
    </source>
</evidence>
<comment type="caution">
    <text evidence="13">The sequence shown here is derived from an EMBL/GenBank/DDBJ whole genome shotgun (WGS) entry which is preliminary data.</text>
</comment>
<dbReference type="EMBL" id="VHSH01000001">
    <property type="protein sequence ID" value="TQV83674.1"/>
    <property type="molecule type" value="Genomic_DNA"/>
</dbReference>
<evidence type="ECO:0000256" key="6">
    <source>
        <dbReference type="ARBA" id="ARBA00022777"/>
    </source>
</evidence>
<evidence type="ECO:0000256" key="4">
    <source>
        <dbReference type="ARBA" id="ARBA00022679"/>
    </source>
</evidence>
<dbReference type="InterPro" id="IPR003594">
    <property type="entry name" value="HATPase_dom"/>
</dbReference>
<keyword evidence="6" id="KW-0418">Kinase</keyword>
<dbReference type="InterPro" id="IPR050482">
    <property type="entry name" value="Sensor_HK_TwoCompSys"/>
</dbReference>
<accession>A0A545U2L1</accession>
<dbReference type="PANTHER" id="PTHR24421:SF10">
    <property type="entry name" value="NITRATE_NITRITE SENSOR PROTEIN NARQ"/>
    <property type="match status" value="1"/>
</dbReference>
<dbReference type="Proteomes" id="UP000315252">
    <property type="component" value="Unassembled WGS sequence"/>
</dbReference>
<dbReference type="Gene3D" id="3.30.450.40">
    <property type="match status" value="1"/>
</dbReference>
<keyword evidence="3" id="KW-0597">Phosphoprotein</keyword>
<dbReference type="Pfam" id="PF02518">
    <property type="entry name" value="HATPase_c"/>
    <property type="match status" value="1"/>
</dbReference>
<proteinExistence type="predicted"/>
<protein>
    <recommendedName>
        <fullName evidence="2">histidine kinase</fullName>
        <ecNumber evidence="2">2.7.13.3</ecNumber>
    </recommendedName>
</protein>
<dbReference type="Pfam" id="PF07730">
    <property type="entry name" value="HisKA_3"/>
    <property type="match status" value="1"/>
</dbReference>
<name>A0A545U2L1_9PROT</name>
<dbReference type="Gene3D" id="3.30.565.10">
    <property type="entry name" value="Histidine kinase-like ATPase, C-terminal domain"/>
    <property type="match status" value="1"/>
</dbReference>
<dbReference type="InterPro" id="IPR003018">
    <property type="entry name" value="GAF"/>
</dbReference>
<evidence type="ECO:0000256" key="3">
    <source>
        <dbReference type="ARBA" id="ARBA00022553"/>
    </source>
</evidence>